<comment type="similarity">
    <text evidence="2">Belongs to the ABC transporter superfamily. Nitrate/nitrite/cyanate uptake transporter (NitT) (TC 3.A.1.16) family.</text>
</comment>
<dbReference type="SUPFAM" id="SSF52540">
    <property type="entry name" value="P-loop containing nucleoside triphosphate hydrolases"/>
    <property type="match status" value="1"/>
</dbReference>
<dbReference type="PANTHER" id="PTHR42781">
    <property type="entry name" value="SPERMIDINE/PUTRESCINE IMPORT ATP-BINDING PROTEIN POTA"/>
    <property type="match status" value="1"/>
</dbReference>
<dbReference type="InterPro" id="IPR017871">
    <property type="entry name" value="ABC_transporter-like_CS"/>
</dbReference>
<evidence type="ECO:0000256" key="1">
    <source>
        <dbReference type="ARBA" id="ARBA00004417"/>
    </source>
</evidence>
<proteinExistence type="inferred from homology"/>
<dbReference type="InterPro" id="IPR050093">
    <property type="entry name" value="ABC_SmlMolc_Importer"/>
</dbReference>
<organism evidence="11 12">
    <name type="scientific">Planktothrix pseudagardhii</name>
    <dbReference type="NCBI Taxonomy" id="132604"/>
    <lineage>
        <taxon>Bacteria</taxon>
        <taxon>Bacillati</taxon>
        <taxon>Cyanobacteriota</taxon>
        <taxon>Cyanophyceae</taxon>
        <taxon>Oscillatoriophycideae</taxon>
        <taxon>Oscillatoriales</taxon>
        <taxon>Microcoleaceae</taxon>
        <taxon>Planktothrix</taxon>
    </lineage>
</organism>
<dbReference type="GO" id="GO:0015112">
    <property type="term" value="F:nitrate transmembrane transporter activity"/>
    <property type="evidence" value="ECO:0007669"/>
    <property type="project" value="InterPro"/>
</dbReference>
<keyword evidence="11" id="KW-0378">Hydrolase</keyword>
<feature type="region of interest" description="Disordered" evidence="9">
    <location>
        <begin position="277"/>
        <end position="372"/>
    </location>
</feature>
<reference evidence="11" key="1">
    <citation type="submission" date="2020-09" db="EMBL/GenBank/DDBJ databases">
        <authorList>
            <person name="Blom J."/>
        </authorList>
    </citation>
    <scope>NUCLEOTIDE SEQUENCE</scope>
    <source>
        <strain evidence="11">No.713</strain>
    </source>
</reference>
<dbReference type="Gene3D" id="3.40.50.300">
    <property type="entry name" value="P-loop containing nucleotide triphosphate hydrolases"/>
    <property type="match status" value="1"/>
</dbReference>
<keyword evidence="5" id="KW-0547">Nucleotide-binding</keyword>
<dbReference type="InterPro" id="IPR003439">
    <property type="entry name" value="ABC_transporter-like_ATP-bd"/>
</dbReference>
<dbReference type="GO" id="GO:0016887">
    <property type="term" value="F:ATP hydrolysis activity"/>
    <property type="evidence" value="ECO:0007669"/>
    <property type="project" value="InterPro"/>
</dbReference>
<keyword evidence="4" id="KW-1003">Cell membrane</keyword>
<evidence type="ECO:0000256" key="4">
    <source>
        <dbReference type="ARBA" id="ARBA00022475"/>
    </source>
</evidence>
<feature type="region of interest" description="Disordered" evidence="9">
    <location>
        <begin position="404"/>
        <end position="573"/>
    </location>
</feature>
<dbReference type="EMBL" id="LR882967">
    <property type="protein sequence ID" value="CAD5981737.1"/>
    <property type="molecule type" value="Genomic_DNA"/>
</dbReference>
<evidence type="ECO:0000256" key="8">
    <source>
        <dbReference type="ARBA" id="ARBA00023136"/>
    </source>
</evidence>
<feature type="compositionally biased region" description="Low complexity" evidence="9">
    <location>
        <begin position="431"/>
        <end position="466"/>
    </location>
</feature>
<keyword evidence="8" id="KW-0472">Membrane</keyword>
<protein>
    <submittedName>
        <fullName evidence="11">Bicarbonate transport ATP-binding protein CmpD</fullName>
        <ecNumber evidence="11">3.6.3.-</ecNumber>
    </submittedName>
</protein>
<dbReference type="Proteomes" id="UP001153719">
    <property type="component" value="Chromosome"/>
</dbReference>
<feature type="compositionally biased region" description="Polar residues" evidence="9">
    <location>
        <begin position="297"/>
        <end position="320"/>
    </location>
</feature>
<dbReference type="GO" id="GO:0005524">
    <property type="term" value="F:ATP binding"/>
    <property type="evidence" value="ECO:0007669"/>
    <property type="project" value="UniProtKB-KW"/>
</dbReference>
<dbReference type="CDD" id="cd03293">
    <property type="entry name" value="ABC_NrtD_SsuB_transporters"/>
    <property type="match status" value="1"/>
</dbReference>
<feature type="compositionally biased region" description="Polar residues" evidence="9">
    <location>
        <begin position="414"/>
        <end position="428"/>
    </location>
</feature>
<gene>
    <name evidence="11" type="primary">cmpD</name>
    <name evidence="11" type="ORF">NO713_04872</name>
</gene>
<evidence type="ECO:0000259" key="10">
    <source>
        <dbReference type="PROSITE" id="PS50893"/>
    </source>
</evidence>
<dbReference type="KEGG" id="ppsu:NO713_04872"/>
<evidence type="ECO:0000256" key="6">
    <source>
        <dbReference type="ARBA" id="ARBA00022840"/>
    </source>
</evidence>
<accession>A0A9W4CSB1</accession>
<dbReference type="NCBIfam" id="TIGR01184">
    <property type="entry name" value="ntrCD"/>
    <property type="match status" value="1"/>
</dbReference>
<dbReference type="AlphaFoldDB" id="A0A9W4CSB1"/>
<name>A0A9W4CSB1_9CYAN</name>
<comment type="subcellular location">
    <subcellularLocation>
        <location evidence="1">Cell inner membrane</location>
        <topology evidence="1">Peripheral membrane protein</topology>
    </subcellularLocation>
</comment>
<sequence>MQILDNISSKPTSSLKSDDFLVIDQVSKVYDTPKGKYIVLEDVNLRVKEGEFICIIGHSGCGKSTLLNMVAGFNQPTTGVISVQGQLITEPGPERMVVFQNYSLLPWLTAKENIHLGVESVYPDKSTAEQLEIVKENLELVGLSEAANKKPSQLSGGMKQRVSIARALATRPQILILDEPFGALDPITREELQEELLNIWQDHRITVLMITHDIDEALFLADRLVMMTNGPAAQIGEILDIPFSRPRNRAKIMEDPRYYELRNYALDFLFRRFAHHEEDEETTEEITTEDKTPDTGLAQSTTIAPSSSHIATEVLNMQPNRPNPDENPYAKTPEPELTRGVDPVIPDKNPYAKTPEPEFTHGVDPATPPEEMSPATKTAILFSLWGVIIATLVGSLVFNSTPTTANKEAETPEPSATTMETQTPTVAETVTPITTASPTLSPTPTATLSPTTVPSVSPSPSLESTATPSPNAVATTSPSPNSLGSTTTLPSPSSTTAIAPTTTLSPSPTTISPSPVATASPTPESLAATTTSPSATATAPTTTASPSVSSSPVATTSPTESATSISSTTATPSAEDLEQLNQEVFATINQAWTNTPVTAVSVYLIKVSRTGDILSYEAKSPDATQNVNNTPLPKLVKSDVTQTPYTQFEATFTPVGTLDLKSAQ</sequence>
<dbReference type="EC" id="3.6.3.-" evidence="11"/>
<feature type="compositionally biased region" description="Low complexity" evidence="9">
    <location>
        <begin position="475"/>
        <end position="573"/>
    </location>
</feature>
<evidence type="ECO:0000256" key="5">
    <source>
        <dbReference type="ARBA" id="ARBA00022741"/>
    </source>
</evidence>
<dbReference type="PROSITE" id="PS50893">
    <property type="entry name" value="ABC_TRANSPORTER_2"/>
    <property type="match status" value="1"/>
</dbReference>
<dbReference type="Pfam" id="PF00005">
    <property type="entry name" value="ABC_tran"/>
    <property type="match status" value="1"/>
</dbReference>
<dbReference type="SMART" id="SM00382">
    <property type="entry name" value="AAA"/>
    <property type="match status" value="1"/>
</dbReference>
<keyword evidence="12" id="KW-1185">Reference proteome</keyword>
<dbReference type="InterPro" id="IPR003593">
    <property type="entry name" value="AAA+_ATPase"/>
</dbReference>
<evidence type="ECO:0000313" key="11">
    <source>
        <dbReference type="EMBL" id="CAD5981737.1"/>
    </source>
</evidence>
<dbReference type="PANTHER" id="PTHR42781:SF8">
    <property type="entry name" value="BICARBONATE TRANSPORT ATP-BINDING PROTEIN CMPC"/>
    <property type="match status" value="1"/>
</dbReference>
<evidence type="ECO:0000256" key="9">
    <source>
        <dbReference type="SAM" id="MobiDB-lite"/>
    </source>
</evidence>
<dbReference type="RefSeq" id="WP_254174831.1">
    <property type="nucleotide sequence ID" value="NZ_LR882967.1"/>
</dbReference>
<dbReference type="PROSITE" id="PS00211">
    <property type="entry name" value="ABC_TRANSPORTER_1"/>
    <property type="match status" value="1"/>
</dbReference>
<keyword evidence="7" id="KW-1278">Translocase</keyword>
<evidence type="ECO:0000256" key="7">
    <source>
        <dbReference type="ARBA" id="ARBA00022967"/>
    </source>
</evidence>
<evidence type="ECO:0000256" key="2">
    <source>
        <dbReference type="ARBA" id="ARBA00009440"/>
    </source>
</evidence>
<dbReference type="GO" id="GO:0005886">
    <property type="term" value="C:plasma membrane"/>
    <property type="evidence" value="ECO:0007669"/>
    <property type="project" value="UniProtKB-SubCell"/>
</dbReference>
<keyword evidence="6 11" id="KW-0067">ATP-binding</keyword>
<dbReference type="InterPro" id="IPR027417">
    <property type="entry name" value="P-loop_NTPase"/>
</dbReference>
<evidence type="ECO:0000256" key="3">
    <source>
        <dbReference type="ARBA" id="ARBA00022448"/>
    </source>
</evidence>
<dbReference type="InterPro" id="IPR005890">
    <property type="entry name" value="NO3_transporter_ATP-bd-like"/>
</dbReference>
<keyword evidence="3" id="KW-0813">Transport</keyword>
<feature type="domain" description="ABC transporter" evidence="10">
    <location>
        <begin position="21"/>
        <end position="254"/>
    </location>
</feature>
<evidence type="ECO:0000313" key="12">
    <source>
        <dbReference type="Proteomes" id="UP001153719"/>
    </source>
</evidence>
<feature type="compositionally biased region" description="Acidic residues" evidence="9">
    <location>
        <begin position="278"/>
        <end position="287"/>
    </location>
</feature>